<evidence type="ECO:0000259" key="1">
    <source>
        <dbReference type="Pfam" id="PF14301"/>
    </source>
</evidence>
<gene>
    <name evidence="2" type="ORF">ACFOOQ_03775</name>
</gene>
<evidence type="ECO:0000313" key="3">
    <source>
        <dbReference type="Proteomes" id="UP001595711"/>
    </source>
</evidence>
<feature type="domain" description="DUF4376" evidence="1">
    <location>
        <begin position="88"/>
        <end position="185"/>
    </location>
</feature>
<dbReference type="EMBL" id="JBHRYJ010000001">
    <property type="protein sequence ID" value="MFC3674648.1"/>
    <property type="molecule type" value="Genomic_DNA"/>
</dbReference>
<protein>
    <submittedName>
        <fullName evidence="2">DUF4376 domain-containing protein</fullName>
    </submittedName>
</protein>
<name>A0ABV7VC54_9PROT</name>
<proteinExistence type="predicted"/>
<dbReference type="Proteomes" id="UP001595711">
    <property type="component" value="Unassembled WGS sequence"/>
</dbReference>
<evidence type="ECO:0000313" key="2">
    <source>
        <dbReference type="EMBL" id="MFC3674648.1"/>
    </source>
</evidence>
<comment type="caution">
    <text evidence="2">The sequence shown here is derived from an EMBL/GenBank/DDBJ whole genome shotgun (WGS) entry which is preliminary data.</text>
</comment>
<organism evidence="2 3">
    <name type="scientific">Ferrovibrio xuzhouensis</name>
    <dbReference type="NCBI Taxonomy" id="1576914"/>
    <lineage>
        <taxon>Bacteria</taxon>
        <taxon>Pseudomonadati</taxon>
        <taxon>Pseudomonadota</taxon>
        <taxon>Alphaproteobacteria</taxon>
        <taxon>Rhodospirillales</taxon>
        <taxon>Rhodospirillaceae</taxon>
        <taxon>Ferrovibrio</taxon>
    </lineage>
</organism>
<accession>A0ABV7VC54</accession>
<reference evidence="3" key="1">
    <citation type="journal article" date="2019" name="Int. J. Syst. Evol. Microbiol.">
        <title>The Global Catalogue of Microorganisms (GCM) 10K type strain sequencing project: providing services to taxonomists for standard genome sequencing and annotation.</title>
        <authorList>
            <consortium name="The Broad Institute Genomics Platform"/>
            <consortium name="The Broad Institute Genome Sequencing Center for Infectious Disease"/>
            <person name="Wu L."/>
            <person name="Ma J."/>
        </authorList>
    </citation>
    <scope>NUCLEOTIDE SEQUENCE [LARGE SCALE GENOMIC DNA]</scope>
    <source>
        <strain evidence="3">KCTC 42182</strain>
    </source>
</reference>
<dbReference type="InterPro" id="IPR025484">
    <property type="entry name" value="DUF4376"/>
</dbReference>
<dbReference type="RefSeq" id="WP_379721969.1">
    <property type="nucleotide sequence ID" value="NZ_JBHRYJ010000001.1"/>
</dbReference>
<dbReference type="Pfam" id="PF14301">
    <property type="entry name" value="DUF4376"/>
    <property type="match status" value="1"/>
</dbReference>
<sequence length="207" mass="22271">MAKPTEYFIPGLGIVQVGSAFSFQNRLYDAAFLGGADAETLAALGAVPVQRAARPAVDDRYYVVSENRNNEVITYEATPRPVADILVRRQADLAAFRYGIETAGIELGGSVIRTDEASQAKISSAYSLVQRDPEMVIDWKAANGWEQLDAAAMTAIAVTAGTHVQACYSTEKLHSQAMKALADAENIPSLIDYDFTAGWPPVAGQQQ</sequence>
<keyword evidence="3" id="KW-1185">Reference proteome</keyword>